<keyword evidence="10 11" id="KW-0472">Membrane</keyword>
<evidence type="ECO:0000259" key="12">
    <source>
        <dbReference type="PROSITE" id="PS50109"/>
    </source>
</evidence>
<reference evidence="13" key="2">
    <citation type="submission" date="2021-04" db="EMBL/GenBank/DDBJ databases">
        <authorList>
            <person name="Dong X."/>
        </authorList>
    </citation>
    <scope>NUCLEOTIDE SEQUENCE</scope>
    <source>
        <strain evidence="13">ZWT</strain>
    </source>
</reference>
<dbReference type="PANTHER" id="PTHR45453:SF2">
    <property type="entry name" value="HISTIDINE KINASE"/>
    <property type="match status" value="1"/>
</dbReference>
<evidence type="ECO:0000313" key="14">
    <source>
        <dbReference type="Proteomes" id="UP001056429"/>
    </source>
</evidence>
<dbReference type="Pfam" id="PF02518">
    <property type="entry name" value="HATPase_c"/>
    <property type="match status" value="1"/>
</dbReference>
<keyword evidence="14" id="KW-1185">Reference proteome</keyword>
<dbReference type="InterPro" id="IPR005467">
    <property type="entry name" value="His_kinase_dom"/>
</dbReference>
<keyword evidence="8 11" id="KW-1133">Transmembrane helix</keyword>
<evidence type="ECO:0000256" key="5">
    <source>
        <dbReference type="ARBA" id="ARBA00022679"/>
    </source>
</evidence>
<dbReference type="PROSITE" id="PS50109">
    <property type="entry name" value="HIS_KIN"/>
    <property type="match status" value="1"/>
</dbReference>
<dbReference type="Proteomes" id="UP001056429">
    <property type="component" value="Unassembled WGS sequence"/>
</dbReference>
<dbReference type="InterPro" id="IPR050351">
    <property type="entry name" value="BphY/WalK/GraS-like"/>
</dbReference>
<protein>
    <recommendedName>
        <fullName evidence="3">histidine kinase</fullName>
        <ecNumber evidence="3">2.7.13.3</ecNumber>
    </recommendedName>
</protein>
<evidence type="ECO:0000256" key="10">
    <source>
        <dbReference type="ARBA" id="ARBA00023136"/>
    </source>
</evidence>
<keyword evidence="5" id="KW-0808">Transferase</keyword>
<dbReference type="SMART" id="SM00387">
    <property type="entry name" value="HATPase_c"/>
    <property type="match status" value="1"/>
</dbReference>
<evidence type="ECO:0000256" key="8">
    <source>
        <dbReference type="ARBA" id="ARBA00022989"/>
    </source>
</evidence>
<comment type="subcellular location">
    <subcellularLocation>
        <location evidence="2">Cell membrane</location>
        <topology evidence="2">Multi-pass membrane protein</topology>
    </subcellularLocation>
</comment>
<proteinExistence type="predicted"/>
<dbReference type="InterPro" id="IPR003594">
    <property type="entry name" value="HATPase_dom"/>
</dbReference>
<dbReference type="RefSeq" id="WP_250857231.1">
    <property type="nucleotide sequence ID" value="NZ_JAGSOJ010000001.1"/>
</dbReference>
<keyword evidence="7 13" id="KW-0418">Kinase</keyword>
<dbReference type="InterPro" id="IPR036890">
    <property type="entry name" value="HATPase_C_sf"/>
</dbReference>
<evidence type="ECO:0000256" key="7">
    <source>
        <dbReference type="ARBA" id="ARBA00022777"/>
    </source>
</evidence>
<dbReference type="PANTHER" id="PTHR45453">
    <property type="entry name" value="PHOSPHATE REGULON SENSOR PROTEIN PHOR"/>
    <property type="match status" value="1"/>
</dbReference>
<comment type="caution">
    <text evidence="13">The sequence shown here is derived from an EMBL/GenBank/DDBJ whole genome shotgun (WGS) entry which is preliminary data.</text>
</comment>
<feature type="transmembrane region" description="Helical" evidence="11">
    <location>
        <begin position="37"/>
        <end position="58"/>
    </location>
</feature>
<evidence type="ECO:0000256" key="1">
    <source>
        <dbReference type="ARBA" id="ARBA00000085"/>
    </source>
</evidence>
<dbReference type="GO" id="GO:0000155">
    <property type="term" value="F:phosphorelay sensor kinase activity"/>
    <property type="evidence" value="ECO:0007669"/>
    <property type="project" value="TreeGrafter"/>
</dbReference>
<keyword evidence="4" id="KW-1003">Cell membrane</keyword>
<comment type="catalytic activity">
    <reaction evidence="1">
        <text>ATP + protein L-histidine = ADP + protein N-phospho-L-histidine.</text>
        <dbReference type="EC" id="2.7.13.3"/>
    </reaction>
</comment>
<evidence type="ECO:0000313" key="13">
    <source>
        <dbReference type="EMBL" id="MCM1988362.1"/>
    </source>
</evidence>
<dbReference type="SUPFAM" id="SSF55874">
    <property type="entry name" value="ATPase domain of HSP90 chaperone/DNA topoisomerase II/histidine kinase"/>
    <property type="match status" value="1"/>
</dbReference>
<dbReference type="Gene3D" id="3.30.565.10">
    <property type="entry name" value="Histidine kinase-like ATPase, C-terminal domain"/>
    <property type="match status" value="1"/>
</dbReference>
<evidence type="ECO:0000256" key="4">
    <source>
        <dbReference type="ARBA" id="ARBA00022475"/>
    </source>
</evidence>
<keyword evidence="6 11" id="KW-0812">Transmembrane</keyword>
<evidence type="ECO:0000256" key="11">
    <source>
        <dbReference type="SAM" id="Phobius"/>
    </source>
</evidence>
<feature type="transmembrane region" description="Helical" evidence="11">
    <location>
        <begin position="12"/>
        <end position="31"/>
    </location>
</feature>
<dbReference type="EC" id="2.7.13.3" evidence="3"/>
<accession>A0A9J6NV63</accession>
<name>A0A9J6NV63_9CLOT</name>
<dbReference type="GO" id="GO:0016036">
    <property type="term" value="P:cellular response to phosphate starvation"/>
    <property type="evidence" value="ECO:0007669"/>
    <property type="project" value="TreeGrafter"/>
</dbReference>
<evidence type="ECO:0000256" key="3">
    <source>
        <dbReference type="ARBA" id="ARBA00012438"/>
    </source>
</evidence>
<keyword evidence="9" id="KW-0902">Two-component regulatory system</keyword>
<reference evidence="13" key="1">
    <citation type="journal article" date="2021" name="mSystems">
        <title>Bacteria and Archaea Synergistically Convert Glycine Betaine to Biogenic Methane in the Formosa Cold Seep of the South China Sea.</title>
        <authorList>
            <person name="Li L."/>
            <person name="Zhang W."/>
            <person name="Zhang S."/>
            <person name="Song L."/>
            <person name="Sun Q."/>
            <person name="Zhang H."/>
            <person name="Xiang H."/>
            <person name="Dong X."/>
        </authorList>
    </citation>
    <scope>NUCLEOTIDE SEQUENCE</scope>
    <source>
        <strain evidence="13">ZWT</strain>
    </source>
</reference>
<feature type="domain" description="Histidine kinase" evidence="12">
    <location>
        <begin position="126"/>
        <end position="332"/>
    </location>
</feature>
<dbReference type="AlphaFoldDB" id="A0A9J6NV63"/>
<sequence length="337" mass="39374">MNFRDYLKDKIGIILLNISCGLALSVFLYAMGNNLEVIALILAAWSIVFIGYTIINYISRKKYFNGIKTKLDLLEQKYLISEMIEKPYRLEDKEYVSILRRALKSMTEQVNGIKYDRQEYKEYIESWIHEVKLPIASIQLMCENNKTDVTRKILLELRKMENDVEKALYYARSNEVWKDYMVQKIDMDKLVACTIGKNIQFFIQNGIQIEKRCQNTYVCTDGKWLEFIVNQLLVNSVKYKKPENSMIRIYTEEMKNGTVLVIEDNGIGIKESEINRIFDKNFVGSNGRKTEKSTGMGLYLSKKLCNKLGLEIYAESEIDKYTKITISFPRGEFILQN</sequence>
<dbReference type="GO" id="GO:0004721">
    <property type="term" value="F:phosphoprotein phosphatase activity"/>
    <property type="evidence" value="ECO:0007669"/>
    <property type="project" value="TreeGrafter"/>
</dbReference>
<organism evidence="13 14">
    <name type="scientific">Oceanirhabdus seepicola</name>
    <dbReference type="NCBI Taxonomy" id="2828781"/>
    <lineage>
        <taxon>Bacteria</taxon>
        <taxon>Bacillati</taxon>
        <taxon>Bacillota</taxon>
        <taxon>Clostridia</taxon>
        <taxon>Eubacteriales</taxon>
        <taxon>Clostridiaceae</taxon>
        <taxon>Oceanirhabdus</taxon>
    </lineage>
</organism>
<evidence type="ECO:0000256" key="6">
    <source>
        <dbReference type="ARBA" id="ARBA00022692"/>
    </source>
</evidence>
<gene>
    <name evidence="13" type="ORF">KDK92_01310</name>
</gene>
<dbReference type="EMBL" id="JAGSOJ010000001">
    <property type="protein sequence ID" value="MCM1988362.1"/>
    <property type="molecule type" value="Genomic_DNA"/>
</dbReference>
<evidence type="ECO:0000256" key="9">
    <source>
        <dbReference type="ARBA" id="ARBA00023012"/>
    </source>
</evidence>
<dbReference type="GO" id="GO:0005886">
    <property type="term" value="C:plasma membrane"/>
    <property type="evidence" value="ECO:0007669"/>
    <property type="project" value="UniProtKB-SubCell"/>
</dbReference>
<evidence type="ECO:0000256" key="2">
    <source>
        <dbReference type="ARBA" id="ARBA00004651"/>
    </source>
</evidence>